<dbReference type="PANTHER" id="PTHR10622">
    <property type="entry name" value="HET DOMAIN-CONTAINING PROTEIN"/>
    <property type="match status" value="1"/>
</dbReference>
<evidence type="ECO:0000259" key="1">
    <source>
        <dbReference type="Pfam" id="PF06985"/>
    </source>
</evidence>
<name>A0A9P9EWE2_9HYPO</name>
<evidence type="ECO:0000313" key="4">
    <source>
        <dbReference type="Proteomes" id="UP000738349"/>
    </source>
</evidence>
<dbReference type="Proteomes" id="UP000738349">
    <property type="component" value="Unassembled WGS sequence"/>
</dbReference>
<dbReference type="EMBL" id="JAGMUV010000008">
    <property type="protein sequence ID" value="KAH7146502.1"/>
    <property type="molecule type" value="Genomic_DNA"/>
</dbReference>
<evidence type="ECO:0000259" key="2">
    <source>
        <dbReference type="Pfam" id="PF26640"/>
    </source>
</evidence>
<dbReference type="InterPro" id="IPR010730">
    <property type="entry name" value="HET"/>
</dbReference>
<feature type="domain" description="DUF8212" evidence="2">
    <location>
        <begin position="224"/>
        <end position="249"/>
    </location>
</feature>
<sequence>MRLINARTLKLEVFNDPVPTPYAILSHTWDGDEVSFEDMKDLNTARKKTASFSKIEATCRLVLGEGLDYVWVDTCCIDKSSSAELSEAINSMFRWYKNAIYCLAFLSDFSSGHDLIGASAAARKCRWFSRGWTLQELIAPAVVRFYNADWNFLGTKYGSAKEIETITGIDQGVLKSHTHLAAISLAKRMSWAATRRTTRIEDMAYCLLGVFDVTMPMLYGEGPRAFARLQEEILRKTTDLSLFAWRASEDSEYCSVLAKSPAEFFGCGTIDLNYDQFSFRDEISITNKGVKIHTPLQSIVSEDGIFFMDLHCYEETDGEHRNIGIYLKRELDT</sequence>
<dbReference type="Pfam" id="PF26640">
    <property type="entry name" value="DUF8212"/>
    <property type="match status" value="1"/>
</dbReference>
<reference evidence="3" key="1">
    <citation type="journal article" date="2021" name="Nat. Commun.">
        <title>Genetic determinants of endophytism in the Arabidopsis root mycobiome.</title>
        <authorList>
            <person name="Mesny F."/>
            <person name="Miyauchi S."/>
            <person name="Thiergart T."/>
            <person name="Pickel B."/>
            <person name="Atanasova L."/>
            <person name="Karlsson M."/>
            <person name="Huettel B."/>
            <person name="Barry K.W."/>
            <person name="Haridas S."/>
            <person name="Chen C."/>
            <person name="Bauer D."/>
            <person name="Andreopoulos W."/>
            <person name="Pangilinan J."/>
            <person name="LaButti K."/>
            <person name="Riley R."/>
            <person name="Lipzen A."/>
            <person name="Clum A."/>
            <person name="Drula E."/>
            <person name="Henrissat B."/>
            <person name="Kohler A."/>
            <person name="Grigoriev I.V."/>
            <person name="Martin F.M."/>
            <person name="Hacquard S."/>
        </authorList>
    </citation>
    <scope>NUCLEOTIDE SEQUENCE</scope>
    <source>
        <strain evidence="3">MPI-CAGE-AT-0147</strain>
    </source>
</reference>
<protein>
    <submittedName>
        <fullName evidence="3">Heterokaryon incompatibility protein-domain-containing protein</fullName>
    </submittedName>
</protein>
<dbReference type="PANTHER" id="PTHR10622:SF12">
    <property type="entry name" value="HET DOMAIN-CONTAINING PROTEIN"/>
    <property type="match status" value="1"/>
</dbReference>
<dbReference type="OrthoDB" id="20872at2759"/>
<comment type="caution">
    <text evidence="3">The sequence shown here is derived from an EMBL/GenBank/DDBJ whole genome shotgun (WGS) entry which is preliminary data.</text>
</comment>
<feature type="non-terminal residue" evidence="3">
    <location>
        <position position="333"/>
    </location>
</feature>
<dbReference type="InterPro" id="IPR058525">
    <property type="entry name" value="DUF8212"/>
</dbReference>
<gene>
    <name evidence="3" type="ORF">EDB81DRAFT_721489</name>
</gene>
<evidence type="ECO:0000313" key="3">
    <source>
        <dbReference type="EMBL" id="KAH7146502.1"/>
    </source>
</evidence>
<dbReference type="Pfam" id="PF06985">
    <property type="entry name" value="HET"/>
    <property type="match status" value="1"/>
</dbReference>
<accession>A0A9P9EWE2</accession>
<feature type="domain" description="Heterokaryon incompatibility" evidence="1">
    <location>
        <begin position="22"/>
        <end position="111"/>
    </location>
</feature>
<keyword evidence="4" id="KW-1185">Reference proteome</keyword>
<proteinExistence type="predicted"/>
<dbReference type="AlphaFoldDB" id="A0A9P9EWE2"/>
<organism evidence="3 4">
    <name type="scientific">Dactylonectria macrodidyma</name>
    <dbReference type="NCBI Taxonomy" id="307937"/>
    <lineage>
        <taxon>Eukaryota</taxon>
        <taxon>Fungi</taxon>
        <taxon>Dikarya</taxon>
        <taxon>Ascomycota</taxon>
        <taxon>Pezizomycotina</taxon>
        <taxon>Sordariomycetes</taxon>
        <taxon>Hypocreomycetidae</taxon>
        <taxon>Hypocreales</taxon>
        <taxon>Nectriaceae</taxon>
        <taxon>Dactylonectria</taxon>
    </lineage>
</organism>